<sequence>MNLIENNYIILFLLPLVGLVPAVWLYAKAIQSEMEKERAKYTLFIILIALSFLIILLLYTFH</sequence>
<accession>A0A1I6U329</accession>
<evidence type="ECO:0000256" key="1">
    <source>
        <dbReference type="SAM" id="Phobius"/>
    </source>
</evidence>
<keyword evidence="1" id="KW-1133">Transmembrane helix</keyword>
<evidence type="ECO:0000313" key="5">
    <source>
        <dbReference type="Proteomes" id="UP000321773"/>
    </source>
</evidence>
<dbReference type="AlphaFoldDB" id="A0A1I6U329"/>
<dbReference type="EMBL" id="FPAI01000021">
    <property type="protein sequence ID" value="SFS95825.1"/>
    <property type="molecule type" value="Genomic_DNA"/>
</dbReference>
<dbReference type="EMBL" id="BJWJ01000045">
    <property type="protein sequence ID" value="GEM05688.1"/>
    <property type="molecule type" value="Genomic_DNA"/>
</dbReference>
<dbReference type="Proteomes" id="UP000199139">
    <property type="component" value="Unassembled WGS sequence"/>
</dbReference>
<reference evidence="3 4" key="1">
    <citation type="submission" date="2016-10" db="EMBL/GenBank/DDBJ databases">
        <authorList>
            <person name="de Groot N.N."/>
        </authorList>
    </citation>
    <scope>NUCLEOTIDE SEQUENCE [LARGE SCALE GENOMIC DNA]</scope>
    <source>
        <strain evidence="3 4">DSM 17074</strain>
    </source>
</reference>
<keyword evidence="5" id="KW-1185">Reference proteome</keyword>
<evidence type="ECO:0000313" key="2">
    <source>
        <dbReference type="EMBL" id="GEM05688.1"/>
    </source>
</evidence>
<name>A0A1I6U329_9BACI</name>
<keyword evidence="1" id="KW-0472">Membrane</keyword>
<gene>
    <name evidence="2" type="ORF">HMI01_26760</name>
    <name evidence="3" type="ORF">SAMN05421668_12128</name>
</gene>
<evidence type="ECO:0000313" key="3">
    <source>
        <dbReference type="EMBL" id="SFS95825.1"/>
    </source>
</evidence>
<feature type="transmembrane region" description="Helical" evidence="1">
    <location>
        <begin position="6"/>
        <end position="27"/>
    </location>
</feature>
<proteinExistence type="predicted"/>
<dbReference type="Proteomes" id="UP000321773">
    <property type="component" value="Unassembled WGS sequence"/>
</dbReference>
<dbReference type="STRING" id="306541.SAMN05421668_12128"/>
<reference evidence="2 5" key="2">
    <citation type="submission" date="2019-07" db="EMBL/GenBank/DDBJ databases">
        <title>Whole genome shotgun sequence of Halolactibacillus miurensis NBRC 100873.</title>
        <authorList>
            <person name="Hosoyama A."/>
            <person name="Uohara A."/>
            <person name="Ohji S."/>
            <person name="Ichikawa N."/>
        </authorList>
    </citation>
    <scope>NUCLEOTIDE SEQUENCE [LARGE SCALE GENOMIC DNA]</scope>
    <source>
        <strain evidence="2 5">NBRC 100873</strain>
    </source>
</reference>
<keyword evidence="1" id="KW-0812">Transmembrane</keyword>
<protein>
    <submittedName>
        <fullName evidence="3">Uncharacterized protein</fullName>
    </submittedName>
</protein>
<organism evidence="3 4">
    <name type="scientific">Halolactibacillus miurensis</name>
    <dbReference type="NCBI Taxonomy" id="306541"/>
    <lineage>
        <taxon>Bacteria</taxon>
        <taxon>Bacillati</taxon>
        <taxon>Bacillota</taxon>
        <taxon>Bacilli</taxon>
        <taxon>Bacillales</taxon>
        <taxon>Bacillaceae</taxon>
        <taxon>Halolactibacillus</taxon>
    </lineage>
</organism>
<evidence type="ECO:0000313" key="4">
    <source>
        <dbReference type="Proteomes" id="UP000199139"/>
    </source>
</evidence>
<feature type="transmembrane region" description="Helical" evidence="1">
    <location>
        <begin position="39"/>
        <end position="61"/>
    </location>
</feature>